<comment type="caution">
    <text evidence="3">The sequence shown here is derived from an EMBL/GenBank/DDBJ whole genome shotgun (WGS) entry which is preliminary data.</text>
</comment>
<proteinExistence type="predicted"/>
<accession>A0ABR1JQE4</accession>
<reference evidence="3 4" key="1">
    <citation type="submission" date="2024-01" db="EMBL/GenBank/DDBJ databases">
        <title>A draft genome for the cacao thread blight pathogen Marasmiellus scandens.</title>
        <authorList>
            <person name="Baruah I.K."/>
            <person name="Leung J."/>
            <person name="Bukari Y."/>
            <person name="Amoako-Attah I."/>
            <person name="Meinhardt L.W."/>
            <person name="Bailey B.A."/>
            <person name="Cohen S.P."/>
        </authorList>
    </citation>
    <scope>NUCLEOTIDE SEQUENCE [LARGE SCALE GENOMIC DNA]</scope>
    <source>
        <strain evidence="3 4">GH-19</strain>
    </source>
</reference>
<protein>
    <recommendedName>
        <fullName evidence="5">Copper transporter</fullName>
    </recommendedName>
</protein>
<keyword evidence="2" id="KW-1133">Transmembrane helix</keyword>
<evidence type="ECO:0008006" key="5">
    <source>
        <dbReference type="Google" id="ProtNLM"/>
    </source>
</evidence>
<keyword evidence="2" id="KW-0812">Transmembrane</keyword>
<evidence type="ECO:0000256" key="1">
    <source>
        <dbReference type="SAM" id="MobiDB-lite"/>
    </source>
</evidence>
<organism evidence="3 4">
    <name type="scientific">Marasmiellus scandens</name>
    <dbReference type="NCBI Taxonomy" id="2682957"/>
    <lineage>
        <taxon>Eukaryota</taxon>
        <taxon>Fungi</taxon>
        <taxon>Dikarya</taxon>
        <taxon>Basidiomycota</taxon>
        <taxon>Agaricomycotina</taxon>
        <taxon>Agaricomycetes</taxon>
        <taxon>Agaricomycetidae</taxon>
        <taxon>Agaricales</taxon>
        <taxon>Marasmiineae</taxon>
        <taxon>Omphalotaceae</taxon>
        <taxon>Marasmiellus</taxon>
    </lineage>
</organism>
<feature type="transmembrane region" description="Helical" evidence="2">
    <location>
        <begin position="70"/>
        <end position="90"/>
    </location>
</feature>
<keyword evidence="4" id="KW-1185">Reference proteome</keyword>
<evidence type="ECO:0000256" key="2">
    <source>
        <dbReference type="SAM" id="Phobius"/>
    </source>
</evidence>
<dbReference type="Proteomes" id="UP001498398">
    <property type="component" value="Unassembled WGS sequence"/>
</dbReference>
<evidence type="ECO:0000313" key="4">
    <source>
        <dbReference type="Proteomes" id="UP001498398"/>
    </source>
</evidence>
<name>A0ABR1JQE4_9AGAR</name>
<evidence type="ECO:0000313" key="3">
    <source>
        <dbReference type="EMBL" id="KAK7465507.1"/>
    </source>
</evidence>
<dbReference type="EMBL" id="JBANRG010000006">
    <property type="protein sequence ID" value="KAK7465507.1"/>
    <property type="molecule type" value="Genomic_DNA"/>
</dbReference>
<gene>
    <name evidence="3" type="ORF">VKT23_005482</name>
</gene>
<sequence length="234" mass="26161">MGMDNWEDFLHWSFQGSHVLFPVIRLNSLWGFFLASMLAIVICLSERLITFASDKHWRPSFVGRSRLRNAIWRSGLYWVVTLLRLAYMLILMSFHAGLLLVITSTLAIAQFFIEFHNHPQTRARSSMSYSTVEDSPLLSDAPMSMLPVTRPRSRSKPDDIFIHPTHSNIARADAVALELGLSGPTERVSGNYSENSTPWETGKGREAARALLGSAKSEPNFSVGDDGSDSDSDI</sequence>
<keyword evidence="2" id="KW-0472">Membrane</keyword>
<feature type="transmembrane region" description="Helical" evidence="2">
    <location>
        <begin position="29"/>
        <end position="49"/>
    </location>
</feature>
<feature type="region of interest" description="Disordered" evidence="1">
    <location>
        <begin position="213"/>
        <end position="234"/>
    </location>
</feature>
<feature type="transmembrane region" description="Helical" evidence="2">
    <location>
        <begin position="96"/>
        <end position="115"/>
    </location>
</feature>